<feature type="domain" description="M23ase beta-sheet core" evidence="2">
    <location>
        <begin position="193"/>
        <end position="283"/>
    </location>
</feature>
<feature type="compositionally biased region" description="Pro residues" evidence="1">
    <location>
        <begin position="145"/>
        <end position="169"/>
    </location>
</feature>
<dbReference type="SUPFAM" id="SSF51261">
    <property type="entry name" value="Duplicated hybrid motif"/>
    <property type="match status" value="1"/>
</dbReference>
<dbReference type="GO" id="GO:0004222">
    <property type="term" value="F:metalloendopeptidase activity"/>
    <property type="evidence" value="ECO:0007669"/>
    <property type="project" value="TreeGrafter"/>
</dbReference>
<evidence type="ECO:0000313" key="3">
    <source>
        <dbReference type="EMBL" id="MQS13526.1"/>
    </source>
</evidence>
<dbReference type="AlphaFoldDB" id="A0A6N7KPS1"/>
<dbReference type="RefSeq" id="WP_153461861.1">
    <property type="nucleotide sequence ID" value="NZ_WBOF01000001.1"/>
</dbReference>
<gene>
    <name evidence="3" type="ORF">F7Q99_14935</name>
</gene>
<organism evidence="3 4">
    <name type="scientific">Streptomyces kaniharaensis</name>
    <dbReference type="NCBI Taxonomy" id="212423"/>
    <lineage>
        <taxon>Bacteria</taxon>
        <taxon>Bacillati</taxon>
        <taxon>Actinomycetota</taxon>
        <taxon>Actinomycetes</taxon>
        <taxon>Kitasatosporales</taxon>
        <taxon>Streptomycetaceae</taxon>
        <taxon>Streptomyces</taxon>
    </lineage>
</organism>
<dbReference type="InterPro" id="IPR016047">
    <property type="entry name" value="M23ase_b-sheet_dom"/>
</dbReference>
<feature type="region of interest" description="Disordered" evidence="1">
    <location>
        <begin position="145"/>
        <end position="179"/>
    </location>
</feature>
<dbReference type="Gene3D" id="2.70.70.10">
    <property type="entry name" value="Glucose Permease (Domain IIA)"/>
    <property type="match status" value="1"/>
</dbReference>
<proteinExistence type="predicted"/>
<sequence length="302" mass="30816">MSSVPPVGPALRRLAARTAAQAAAWQPRLGQAVRTRVEPPRTLAEPRHALQGAAAWADRERAVVAAGGTVVLLAGALLVAAPGSASAQTIVPTTPGSSAFTARQAAVPVPGLIQVARPSPYRLPDGDEPAQAYVAMATNLLPVEPPAVPAPPPAPEPAPEPEPAPPPEWSAPVPGAPTSNPYGVANSEYAAGYHTGVDFAIDPGTAVLAVGNATVVSAGWDGAYGREIVLRLADGRFAQYAHLSSVSVRRGAQVSAAEEIGRSGSTGHSTGPHLHFEIRTSNRYGAVINPIAYLSAHGVTGL</sequence>
<dbReference type="OrthoDB" id="5244067at2"/>
<dbReference type="FunFam" id="2.70.70.10:FF:000013">
    <property type="entry name" value="Peptidase family M23"/>
    <property type="match status" value="1"/>
</dbReference>
<evidence type="ECO:0000313" key="4">
    <source>
        <dbReference type="Proteomes" id="UP000450000"/>
    </source>
</evidence>
<evidence type="ECO:0000259" key="2">
    <source>
        <dbReference type="Pfam" id="PF01551"/>
    </source>
</evidence>
<dbReference type="InterPro" id="IPR050570">
    <property type="entry name" value="Cell_wall_metabolism_enzyme"/>
</dbReference>
<dbReference type="CDD" id="cd12797">
    <property type="entry name" value="M23_peptidase"/>
    <property type="match status" value="1"/>
</dbReference>
<evidence type="ECO:0000256" key="1">
    <source>
        <dbReference type="SAM" id="MobiDB-lite"/>
    </source>
</evidence>
<reference evidence="3 4" key="1">
    <citation type="submission" date="2019-09" db="EMBL/GenBank/DDBJ databases">
        <title>Genome Sequences of Streptomyces kaniharaensis ATCC 21070.</title>
        <authorList>
            <person name="Zhu W."/>
            <person name="De Crecy-Lagard V."/>
            <person name="Richards N.G."/>
        </authorList>
    </citation>
    <scope>NUCLEOTIDE SEQUENCE [LARGE SCALE GENOMIC DNA]</scope>
    <source>
        <strain evidence="3 4">SF-557</strain>
    </source>
</reference>
<keyword evidence="4" id="KW-1185">Reference proteome</keyword>
<dbReference type="PANTHER" id="PTHR21666">
    <property type="entry name" value="PEPTIDASE-RELATED"/>
    <property type="match status" value="1"/>
</dbReference>
<name>A0A6N7KPS1_9ACTN</name>
<dbReference type="EMBL" id="WBOF01000001">
    <property type="protein sequence ID" value="MQS13526.1"/>
    <property type="molecule type" value="Genomic_DNA"/>
</dbReference>
<dbReference type="Proteomes" id="UP000450000">
    <property type="component" value="Unassembled WGS sequence"/>
</dbReference>
<accession>A0A6N7KPS1</accession>
<protein>
    <submittedName>
        <fullName evidence="3">M23 family metallopeptidase</fullName>
    </submittedName>
</protein>
<dbReference type="Pfam" id="PF01551">
    <property type="entry name" value="Peptidase_M23"/>
    <property type="match status" value="1"/>
</dbReference>
<dbReference type="InterPro" id="IPR011055">
    <property type="entry name" value="Dup_hybrid_motif"/>
</dbReference>
<dbReference type="PANTHER" id="PTHR21666:SF270">
    <property type="entry name" value="MUREIN HYDROLASE ACTIVATOR ENVC"/>
    <property type="match status" value="1"/>
</dbReference>
<comment type="caution">
    <text evidence="3">The sequence shown here is derived from an EMBL/GenBank/DDBJ whole genome shotgun (WGS) entry which is preliminary data.</text>
</comment>